<sequence length="75" mass="8429">MAITFMVTGKKAYLEIGAGVGGLLRPKELKKLLDFVQDDGKDELDPRNFNNIRAISCRKMVSTNAWRDGNEIAMR</sequence>
<evidence type="ECO:0000313" key="2">
    <source>
        <dbReference type="Proteomes" id="UP000324222"/>
    </source>
</evidence>
<organism evidence="1 2">
    <name type="scientific">Portunus trituberculatus</name>
    <name type="common">Swimming crab</name>
    <name type="synonym">Neptunus trituberculatus</name>
    <dbReference type="NCBI Taxonomy" id="210409"/>
    <lineage>
        <taxon>Eukaryota</taxon>
        <taxon>Metazoa</taxon>
        <taxon>Ecdysozoa</taxon>
        <taxon>Arthropoda</taxon>
        <taxon>Crustacea</taxon>
        <taxon>Multicrustacea</taxon>
        <taxon>Malacostraca</taxon>
        <taxon>Eumalacostraca</taxon>
        <taxon>Eucarida</taxon>
        <taxon>Decapoda</taxon>
        <taxon>Pleocyemata</taxon>
        <taxon>Brachyura</taxon>
        <taxon>Eubrachyura</taxon>
        <taxon>Portunoidea</taxon>
        <taxon>Portunidae</taxon>
        <taxon>Portuninae</taxon>
        <taxon>Portunus</taxon>
    </lineage>
</organism>
<dbReference type="Proteomes" id="UP000324222">
    <property type="component" value="Unassembled WGS sequence"/>
</dbReference>
<reference evidence="1 2" key="1">
    <citation type="submission" date="2019-05" db="EMBL/GenBank/DDBJ databases">
        <title>Another draft genome of Portunus trituberculatus and its Hox gene families provides insights of decapod evolution.</title>
        <authorList>
            <person name="Jeong J.-H."/>
            <person name="Song I."/>
            <person name="Kim S."/>
            <person name="Choi T."/>
            <person name="Kim D."/>
            <person name="Ryu S."/>
            <person name="Kim W."/>
        </authorList>
    </citation>
    <scope>NUCLEOTIDE SEQUENCE [LARGE SCALE GENOMIC DNA]</scope>
    <source>
        <tissue evidence="1">Muscle</tissue>
    </source>
</reference>
<comment type="caution">
    <text evidence="1">The sequence shown here is derived from an EMBL/GenBank/DDBJ whole genome shotgun (WGS) entry which is preliminary data.</text>
</comment>
<name>A0A5B7FRQ4_PORTR</name>
<protein>
    <submittedName>
        <fullName evidence="1">Uncharacterized protein</fullName>
    </submittedName>
</protein>
<dbReference type="AlphaFoldDB" id="A0A5B7FRQ4"/>
<gene>
    <name evidence="1" type="ORF">E2C01_041830</name>
</gene>
<accession>A0A5B7FRQ4</accession>
<evidence type="ECO:0000313" key="1">
    <source>
        <dbReference type="EMBL" id="MPC48065.1"/>
    </source>
</evidence>
<keyword evidence="2" id="KW-1185">Reference proteome</keyword>
<dbReference type="EMBL" id="VSRR010008087">
    <property type="protein sequence ID" value="MPC48065.1"/>
    <property type="molecule type" value="Genomic_DNA"/>
</dbReference>
<proteinExistence type="predicted"/>